<evidence type="ECO:0000256" key="3">
    <source>
        <dbReference type="SAM" id="Phobius"/>
    </source>
</evidence>
<keyword evidence="3" id="KW-1133">Transmembrane helix</keyword>
<evidence type="ECO:0000259" key="4">
    <source>
        <dbReference type="PROSITE" id="PS51846"/>
    </source>
</evidence>
<gene>
    <name evidence="5" type="ORF">METZ01_LOCUS482794</name>
</gene>
<feature type="non-terminal residue" evidence="5">
    <location>
        <position position="100"/>
    </location>
</feature>
<feature type="transmembrane region" description="Helical" evidence="3">
    <location>
        <begin position="58"/>
        <end position="83"/>
    </location>
</feature>
<name>A0A383CCV7_9ZZZZ</name>
<keyword evidence="3" id="KW-0472">Membrane</keyword>
<keyword evidence="1" id="KW-0677">Repeat</keyword>
<protein>
    <recommendedName>
        <fullName evidence="4">CNNM transmembrane domain-containing protein</fullName>
    </recommendedName>
</protein>
<feature type="domain" description="CNNM transmembrane" evidence="4">
    <location>
        <begin position="1"/>
        <end position="100"/>
    </location>
</feature>
<sequence length="100" mass="10838">MDILLIFLVMICLLVLKGFFSGCEIAMVNADKVKLNALAGKGHKGSRMVLEEFRSPEMLLGTTLVGTNIATIVLTTIGTLLVIQLVGENGEWIAFLLFTP</sequence>
<dbReference type="Pfam" id="PF01595">
    <property type="entry name" value="CNNM"/>
    <property type="match status" value="1"/>
</dbReference>
<dbReference type="PROSITE" id="PS51846">
    <property type="entry name" value="CNNM"/>
    <property type="match status" value="1"/>
</dbReference>
<evidence type="ECO:0000256" key="2">
    <source>
        <dbReference type="ARBA" id="ARBA00023122"/>
    </source>
</evidence>
<dbReference type="AlphaFoldDB" id="A0A383CCV7"/>
<evidence type="ECO:0000256" key="1">
    <source>
        <dbReference type="ARBA" id="ARBA00022737"/>
    </source>
</evidence>
<reference evidence="5" key="1">
    <citation type="submission" date="2018-05" db="EMBL/GenBank/DDBJ databases">
        <authorList>
            <person name="Lanie J.A."/>
            <person name="Ng W.-L."/>
            <person name="Kazmierczak K.M."/>
            <person name="Andrzejewski T.M."/>
            <person name="Davidsen T.M."/>
            <person name="Wayne K.J."/>
            <person name="Tettelin H."/>
            <person name="Glass J.I."/>
            <person name="Rusch D."/>
            <person name="Podicherti R."/>
            <person name="Tsui H.-C.T."/>
            <person name="Winkler M.E."/>
        </authorList>
    </citation>
    <scope>NUCLEOTIDE SEQUENCE</scope>
</reference>
<dbReference type="InterPro" id="IPR002550">
    <property type="entry name" value="CNNM"/>
</dbReference>
<dbReference type="GO" id="GO:0005886">
    <property type="term" value="C:plasma membrane"/>
    <property type="evidence" value="ECO:0007669"/>
    <property type="project" value="TreeGrafter"/>
</dbReference>
<dbReference type="PANTHER" id="PTHR22777">
    <property type="entry name" value="HEMOLYSIN-RELATED"/>
    <property type="match status" value="1"/>
</dbReference>
<keyword evidence="3" id="KW-0812">Transmembrane</keyword>
<accession>A0A383CCV7</accession>
<organism evidence="5">
    <name type="scientific">marine metagenome</name>
    <dbReference type="NCBI Taxonomy" id="408172"/>
    <lineage>
        <taxon>unclassified sequences</taxon>
        <taxon>metagenomes</taxon>
        <taxon>ecological metagenomes</taxon>
    </lineage>
</organism>
<keyword evidence="2" id="KW-0129">CBS domain</keyword>
<dbReference type="EMBL" id="UINC01207722">
    <property type="protein sequence ID" value="SVE29940.1"/>
    <property type="molecule type" value="Genomic_DNA"/>
</dbReference>
<dbReference type="PANTHER" id="PTHR22777:SF17">
    <property type="entry name" value="UPF0053 PROTEIN SLL0260"/>
    <property type="match status" value="1"/>
</dbReference>
<evidence type="ECO:0000313" key="5">
    <source>
        <dbReference type="EMBL" id="SVE29940.1"/>
    </source>
</evidence>
<proteinExistence type="predicted"/>